<name>A0A0S6W131_9BACT</name>
<organism evidence="1">
    <name type="scientific">Candidatus Moduliflexus flocculans</name>
    <dbReference type="NCBI Taxonomy" id="1499966"/>
    <lineage>
        <taxon>Bacteria</taxon>
        <taxon>Candidatus Moduliflexota</taxon>
        <taxon>Candidatus Moduliflexia</taxon>
        <taxon>Candidatus Moduliflexales</taxon>
        <taxon>Candidatus Moduliflexaceae</taxon>
    </lineage>
</organism>
<proteinExistence type="predicted"/>
<keyword evidence="2" id="KW-1185">Reference proteome</keyword>
<dbReference type="EMBL" id="DF820459">
    <property type="protein sequence ID" value="GAK53496.1"/>
    <property type="molecule type" value="Genomic_DNA"/>
</dbReference>
<dbReference type="Proteomes" id="UP000030700">
    <property type="component" value="Unassembled WGS sequence"/>
</dbReference>
<gene>
    <name evidence="1" type="ORF">U14_04761</name>
</gene>
<evidence type="ECO:0008006" key="3">
    <source>
        <dbReference type="Google" id="ProtNLM"/>
    </source>
</evidence>
<evidence type="ECO:0000313" key="1">
    <source>
        <dbReference type="EMBL" id="GAK53496.1"/>
    </source>
</evidence>
<sequence>MAQKIYKLFLIKGFTEAWYQLSKEEQTAAMVKVNAALEKVGGQRLALCDSRWASEQWPAFGVEVFPDIEAEQKHIQLLSEFDWFRYLEAMTVLGTEWQPV</sequence>
<evidence type="ECO:0000313" key="2">
    <source>
        <dbReference type="Proteomes" id="UP000030700"/>
    </source>
</evidence>
<dbReference type="HOGENOM" id="CLU_2300191_0_0_0"/>
<dbReference type="AlphaFoldDB" id="A0A0S6W131"/>
<protein>
    <recommendedName>
        <fullName evidence="3">DUF3303 domain-containing protein</fullName>
    </recommendedName>
</protein>
<dbReference type="STRING" id="1499966.U14_04761"/>
<reference evidence="1" key="1">
    <citation type="journal article" date="2015" name="PeerJ">
        <title>First genomic representation of candidate bacterial phylum KSB3 points to enhanced environmental sensing as a trigger of wastewater bulking.</title>
        <authorList>
            <person name="Sekiguchi Y."/>
            <person name="Ohashi A."/>
            <person name="Parks D.H."/>
            <person name="Yamauchi T."/>
            <person name="Tyson G.W."/>
            <person name="Hugenholtz P."/>
        </authorList>
    </citation>
    <scope>NUCLEOTIDE SEQUENCE [LARGE SCALE GENOMIC DNA]</scope>
</reference>
<accession>A0A0S6W131</accession>